<feature type="compositionally biased region" description="Low complexity" evidence="1">
    <location>
        <begin position="343"/>
        <end position="358"/>
    </location>
</feature>
<evidence type="ECO:0000313" key="2">
    <source>
        <dbReference type="EMBL" id="PZD72989.1"/>
    </source>
</evidence>
<dbReference type="Proteomes" id="UP000248857">
    <property type="component" value="Unassembled WGS sequence"/>
</dbReference>
<sequence length="371" mass="41947">MLTDLGQLIYTSFPGAGLKRVCSNQIPLDIQDAFLHQVVYKNWNSYNPPSSGEQAVYLYQPNLESCIFGWLYSDSIDEHNRHIPYFLGYYLENTLNTSYLQQVLTCIQKGPIGFWNYSSAPDQYPNLVSIEDVNTYDAAREGLHLSSDFCDTLHVDLGMEKELNFFNFSKRESSQAIILIDEHLDREVDDGDRDLLREEESKADEKPAINTSELIELILQNLIQKPLEIQSAFLVSAEGQLLTPAMNIDKDSALIIAGTMIYLAQSTSTELQWEKIEKICIQGTEGYMILASCTPDCFLLIQANKVLMGLLDGEVNRVIQKIRAILLTHQSDTHSSEDETNIKNLSQVSSNSKSTKSKPVMYRGNPIQREP</sequence>
<evidence type="ECO:0000256" key="1">
    <source>
        <dbReference type="SAM" id="MobiDB-lite"/>
    </source>
</evidence>
<reference evidence="2 3" key="1">
    <citation type="journal article" date="2018" name="Sci. Rep.">
        <title>A novel species of the marine cyanobacterium Acaryochloris with a unique pigment content and lifestyle.</title>
        <authorList>
            <person name="Partensky F."/>
            <person name="Six C."/>
            <person name="Ratin M."/>
            <person name="Garczarek L."/>
            <person name="Vaulot D."/>
            <person name="Probert I."/>
            <person name="Calteau A."/>
            <person name="Gourvil P."/>
            <person name="Marie D."/>
            <person name="Grebert T."/>
            <person name="Bouchier C."/>
            <person name="Le Panse S."/>
            <person name="Gachenot M."/>
            <person name="Rodriguez F."/>
            <person name="Garrido J.L."/>
        </authorList>
    </citation>
    <scope>NUCLEOTIDE SEQUENCE [LARGE SCALE GENOMIC DNA]</scope>
    <source>
        <strain evidence="2 3">RCC1774</strain>
    </source>
</reference>
<name>A0A2W1JHF6_9CYAN</name>
<evidence type="ECO:0000313" key="3">
    <source>
        <dbReference type="Proteomes" id="UP000248857"/>
    </source>
</evidence>
<evidence type="ECO:0008006" key="4">
    <source>
        <dbReference type="Google" id="ProtNLM"/>
    </source>
</evidence>
<gene>
    <name evidence="2" type="ORF">C1752_02890</name>
</gene>
<organism evidence="2 3">
    <name type="scientific">Acaryochloris thomasi RCC1774</name>
    <dbReference type="NCBI Taxonomy" id="1764569"/>
    <lineage>
        <taxon>Bacteria</taxon>
        <taxon>Bacillati</taxon>
        <taxon>Cyanobacteriota</taxon>
        <taxon>Cyanophyceae</taxon>
        <taxon>Acaryochloridales</taxon>
        <taxon>Acaryochloridaceae</taxon>
        <taxon>Acaryochloris</taxon>
        <taxon>Acaryochloris thomasi</taxon>
    </lineage>
</organism>
<dbReference type="OrthoDB" id="9815206at2"/>
<dbReference type="SUPFAM" id="SSF103196">
    <property type="entry name" value="Roadblock/LC7 domain"/>
    <property type="match status" value="1"/>
</dbReference>
<keyword evidence="3" id="KW-1185">Reference proteome</keyword>
<dbReference type="Gene3D" id="3.30.450.30">
    <property type="entry name" value="Dynein light chain 2a, cytoplasmic"/>
    <property type="match status" value="1"/>
</dbReference>
<comment type="caution">
    <text evidence="2">The sequence shown here is derived from an EMBL/GenBank/DDBJ whole genome shotgun (WGS) entry which is preliminary data.</text>
</comment>
<dbReference type="RefSeq" id="WP_110986577.1">
    <property type="nucleotide sequence ID" value="NZ_CAWNWM010000007.1"/>
</dbReference>
<dbReference type="AlphaFoldDB" id="A0A2W1JHF6"/>
<dbReference type="EMBL" id="PQWO01000007">
    <property type="protein sequence ID" value="PZD72989.1"/>
    <property type="molecule type" value="Genomic_DNA"/>
</dbReference>
<proteinExistence type="predicted"/>
<protein>
    <recommendedName>
        <fullName evidence="4">Roadblock/LAMTOR2 domain-containing protein</fullName>
    </recommendedName>
</protein>
<feature type="region of interest" description="Disordered" evidence="1">
    <location>
        <begin position="333"/>
        <end position="371"/>
    </location>
</feature>
<accession>A0A2W1JHF6</accession>